<dbReference type="AlphaFoldDB" id="S7VDC4"/>
<accession>S7VDC4</accession>
<gene>
    <name evidence="1" type="ORF">ADICYQ_3355</name>
</gene>
<dbReference type="EMBL" id="ATNM01000118">
    <property type="protein sequence ID" value="EPR67567.1"/>
    <property type="molecule type" value="Genomic_DNA"/>
</dbReference>
<name>S7VDC4_9BACT</name>
<protein>
    <submittedName>
        <fullName evidence="1">Uncharacterized protein</fullName>
    </submittedName>
</protein>
<evidence type="ECO:0000313" key="1">
    <source>
        <dbReference type="EMBL" id="EPR67567.1"/>
    </source>
</evidence>
<dbReference type="Proteomes" id="UP000014974">
    <property type="component" value="Unassembled WGS sequence"/>
</dbReference>
<organism evidence="1 2">
    <name type="scientific">Cyclobacterium qasimii M12-11B</name>
    <dbReference type="NCBI Taxonomy" id="641524"/>
    <lineage>
        <taxon>Bacteria</taxon>
        <taxon>Pseudomonadati</taxon>
        <taxon>Bacteroidota</taxon>
        <taxon>Cytophagia</taxon>
        <taxon>Cytophagales</taxon>
        <taxon>Cyclobacteriaceae</taxon>
        <taxon>Cyclobacterium</taxon>
    </lineage>
</organism>
<comment type="caution">
    <text evidence="1">The sequence shown here is derived from an EMBL/GenBank/DDBJ whole genome shotgun (WGS) entry which is preliminary data.</text>
</comment>
<evidence type="ECO:0000313" key="2">
    <source>
        <dbReference type="Proteomes" id="UP000014974"/>
    </source>
</evidence>
<reference evidence="1 2" key="1">
    <citation type="journal article" date="2013" name="Genome Announc.">
        <title>Draft Genome Sequence of Cyclobacterium qasimii Strain M12-11BT, Isolated from Arctic Marine Sediment.</title>
        <authorList>
            <person name="Shivaji S."/>
            <person name="Ara S."/>
            <person name="Singh A."/>
            <person name="Kumar Pinnaka A."/>
        </authorList>
    </citation>
    <scope>NUCLEOTIDE SEQUENCE [LARGE SCALE GENOMIC DNA]</scope>
    <source>
        <strain evidence="1 2">M12-11B</strain>
    </source>
</reference>
<proteinExistence type="predicted"/>
<sequence>MVISSIDKPEIGNGKTITYFGSNSKFKCVTVPKLVIFMQKCNKHSTSVCQKFKEFEYGISL</sequence>